<sequence length="358" mass="38684">MENNAVRDAVRQMLPSDYPDALLDMLVDKLIAMDIVNQKDLAGLASDEPLMTSLVNSLFPAAAEEDDAAKQARLVRAMKVRTLIREATAGASSKNGSGASEAFLTDYSNRFSARYGGMPSASLLPDSTILKLAQNDIAACKEFKIALVNGEPAAASSDKVPSIDTEGRIVFIPPASSSGKRPKSFAELMLCLVPWCTMVEVNSSVKVGNVLAEYVLTLSRIAVSHNVTACINYDEGFRQRLSSQARRLAEKKGISYSEAVAKTLLKGTNSELLVQAYSSSVNSRSGDSTSDHRQQGKGKGKGHGRSDPRRSSGSESSPTGFCPYSRNQCELLKIRKCFFPPAQHKKDASDHGKKRKTE</sequence>
<evidence type="ECO:0000313" key="2">
    <source>
        <dbReference type="EMBL" id="KAF4697160.1"/>
    </source>
</evidence>
<dbReference type="OrthoDB" id="463969at2759"/>
<evidence type="ECO:0000313" key="3">
    <source>
        <dbReference type="Proteomes" id="UP000541610"/>
    </source>
</evidence>
<evidence type="ECO:0000256" key="1">
    <source>
        <dbReference type="SAM" id="MobiDB-lite"/>
    </source>
</evidence>
<protein>
    <submittedName>
        <fullName evidence="2">Uncharacterized protein</fullName>
    </submittedName>
</protein>
<name>A0A7J6PNI6_PEROL</name>
<accession>A0A7J6PNI6</accession>
<dbReference type="Proteomes" id="UP000541610">
    <property type="component" value="Unassembled WGS sequence"/>
</dbReference>
<reference evidence="2 3" key="1">
    <citation type="submission" date="2020-04" db="EMBL/GenBank/DDBJ databases">
        <title>Perkinsus olseni comparative genomics.</title>
        <authorList>
            <person name="Bogema D.R."/>
        </authorList>
    </citation>
    <scope>NUCLEOTIDE SEQUENCE [LARGE SCALE GENOMIC DNA]</scope>
    <source>
        <strain evidence="2">00978-12</strain>
    </source>
</reference>
<organism evidence="2 3">
    <name type="scientific">Perkinsus olseni</name>
    <name type="common">Perkinsus atlanticus</name>
    <dbReference type="NCBI Taxonomy" id="32597"/>
    <lineage>
        <taxon>Eukaryota</taxon>
        <taxon>Sar</taxon>
        <taxon>Alveolata</taxon>
        <taxon>Perkinsozoa</taxon>
        <taxon>Perkinsea</taxon>
        <taxon>Perkinsida</taxon>
        <taxon>Perkinsidae</taxon>
        <taxon>Perkinsus</taxon>
    </lineage>
</organism>
<feature type="region of interest" description="Disordered" evidence="1">
    <location>
        <begin position="281"/>
        <end position="323"/>
    </location>
</feature>
<proteinExistence type="predicted"/>
<comment type="caution">
    <text evidence="2">The sequence shown here is derived from an EMBL/GenBank/DDBJ whole genome shotgun (WGS) entry which is preliminary data.</text>
</comment>
<gene>
    <name evidence="2" type="ORF">FOZ60_011833</name>
</gene>
<dbReference type="AlphaFoldDB" id="A0A7J6PNI6"/>
<dbReference type="EMBL" id="JABANP010000005">
    <property type="protein sequence ID" value="KAF4697160.1"/>
    <property type="molecule type" value="Genomic_DNA"/>
</dbReference>